<evidence type="ECO:0000256" key="1">
    <source>
        <dbReference type="SAM" id="Phobius"/>
    </source>
</evidence>
<organism evidence="2 3">
    <name type="scientific">Populus deltoides</name>
    <name type="common">Eastern poplar</name>
    <name type="synonym">Eastern cottonwood</name>
    <dbReference type="NCBI Taxonomy" id="3696"/>
    <lineage>
        <taxon>Eukaryota</taxon>
        <taxon>Viridiplantae</taxon>
        <taxon>Streptophyta</taxon>
        <taxon>Embryophyta</taxon>
        <taxon>Tracheophyta</taxon>
        <taxon>Spermatophyta</taxon>
        <taxon>Magnoliopsida</taxon>
        <taxon>eudicotyledons</taxon>
        <taxon>Gunneridae</taxon>
        <taxon>Pentapetalae</taxon>
        <taxon>rosids</taxon>
        <taxon>fabids</taxon>
        <taxon>Malpighiales</taxon>
        <taxon>Salicaceae</taxon>
        <taxon>Saliceae</taxon>
        <taxon>Populus</taxon>
    </lineage>
</organism>
<feature type="transmembrane region" description="Helical" evidence="1">
    <location>
        <begin position="33"/>
        <end position="52"/>
    </location>
</feature>
<gene>
    <name evidence="2" type="ORF">H0E87_014007</name>
</gene>
<dbReference type="Proteomes" id="UP000807159">
    <property type="component" value="Chromosome 7"/>
</dbReference>
<evidence type="ECO:0000313" key="3">
    <source>
        <dbReference type="Proteomes" id="UP000807159"/>
    </source>
</evidence>
<dbReference type="AlphaFoldDB" id="A0A8T2YBI2"/>
<keyword evidence="1" id="KW-0472">Membrane</keyword>
<accession>A0A8T2YBI2</accession>
<keyword evidence="1" id="KW-1133">Transmembrane helix</keyword>
<sequence length="174" mass="17673">MNPKGSAYEPVEDCPYDFMFPAGGGERNGIEGIVVGIGIVGIVVGIGIVGIFEGMLGSGGKVTLGRLGIVGRLGSGGRVGLGSEGCVVGKVGKGGCASVGIEGIGGNVGLGKFGTEGKGGNCRRLRAASPPGKEKAMKRAKTKQLKRAILVLNLRPTNKQTKNSMRLFVMNQGS</sequence>
<dbReference type="EMBL" id="JACEGQ020000007">
    <property type="protein sequence ID" value="KAH8502538.1"/>
    <property type="molecule type" value="Genomic_DNA"/>
</dbReference>
<keyword evidence="1" id="KW-0812">Transmembrane</keyword>
<comment type="caution">
    <text evidence="2">The sequence shown here is derived from an EMBL/GenBank/DDBJ whole genome shotgun (WGS) entry which is preliminary data.</text>
</comment>
<protein>
    <submittedName>
        <fullName evidence="2">Uncharacterized protein</fullName>
    </submittedName>
</protein>
<reference evidence="2" key="1">
    <citation type="journal article" date="2021" name="J. Hered.">
        <title>Genome Assembly of Salicaceae Populus deltoides (Eastern Cottonwood) I-69 Based on Nanopore Sequencing and Hi-C Technologies.</title>
        <authorList>
            <person name="Bai S."/>
            <person name="Wu H."/>
            <person name="Zhang J."/>
            <person name="Pan Z."/>
            <person name="Zhao W."/>
            <person name="Li Z."/>
            <person name="Tong C."/>
        </authorList>
    </citation>
    <scope>NUCLEOTIDE SEQUENCE</scope>
    <source>
        <tissue evidence="2">Leaf</tissue>
    </source>
</reference>
<name>A0A8T2YBI2_POPDE</name>
<evidence type="ECO:0000313" key="2">
    <source>
        <dbReference type="EMBL" id="KAH8502538.1"/>
    </source>
</evidence>
<keyword evidence="3" id="KW-1185">Reference proteome</keyword>
<proteinExistence type="predicted"/>